<dbReference type="InterPro" id="IPR027417">
    <property type="entry name" value="P-loop_NTPase"/>
</dbReference>
<feature type="domain" description="ABC transporter" evidence="4">
    <location>
        <begin position="150"/>
        <end position="386"/>
    </location>
</feature>
<dbReference type="Proteomes" id="UP000005143">
    <property type="component" value="Unassembled WGS sequence"/>
</dbReference>
<comment type="caution">
    <text evidence="5">The sequence shown here is derived from an EMBL/GenBank/DDBJ whole genome shotgun (WGS) entry which is preliminary data.</text>
</comment>
<dbReference type="Gene3D" id="3.40.50.300">
    <property type="entry name" value="P-loop containing nucleotide triphosphate hydrolases"/>
    <property type="match status" value="1"/>
</dbReference>
<proteinExistence type="predicted"/>
<organism evidence="5 6">
    <name type="scientific">Patulibacter medicamentivorans</name>
    <dbReference type="NCBI Taxonomy" id="1097667"/>
    <lineage>
        <taxon>Bacteria</taxon>
        <taxon>Bacillati</taxon>
        <taxon>Actinomycetota</taxon>
        <taxon>Thermoleophilia</taxon>
        <taxon>Solirubrobacterales</taxon>
        <taxon>Patulibacteraceae</taxon>
        <taxon>Patulibacter</taxon>
    </lineage>
</organism>
<evidence type="ECO:0000256" key="2">
    <source>
        <dbReference type="ARBA" id="ARBA00022741"/>
    </source>
</evidence>
<evidence type="ECO:0000256" key="3">
    <source>
        <dbReference type="ARBA" id="ARBA00022840"/>
    </source>
</evidence>
<dbReference type="PROSITE" id="PS50893">
    <property type="entry name" value="ABC_TRANSPORTER_2"/>
    <property type="match status" value="1"/>
</dbReference>
<dbReference type="GO" id="GO:0005524">
    <property type="term" value="F:ATP binding"/>
    <property type="evidence" value="ECO:0007669"/>
    <property type="project" value="UniProtKB-KW"/>
</dbReference>
<dbReference type="AlphaFoldDB" id="H0E5K8"/>
<keyword evidence="6" id="KW-1185">Reference proteome</keyword>
<dbReference type="PROSITE" id="PS00211">
    <property type="entry name" value="ABC_TRANSPORTER_1"/>
    <property type="match status" value="1"/>
</dbReference>
<protein>
    <submittedName>
        <fullName evidence="5">Ribonucleotide-transport ATP-binding protein ABC transporter Mkl</fullName>
    </submittedName>
</protein>
<dbReference type="EMBL" id="AGUD01000191">
    <property type="protein sequence ID" value="EHN11043.1"/>
    <property type="molecule type" value="Genomic_DNA"/>
</dbReference>
<name>H0E5K8_9ACTN</name>
<keyword evidence="2" id="KW-0547">Nucleotide-binding</keyword>
<evidence type="ECO:0000313" key="5">
    <source>
        <dbReference type="EMBL" id="EHN11043.1"/>
    </source>
</evidence>
<dbReference type="Pfam" id="PF00005">
    <property type="entry name" value="ABC_tran"/>
    <property type="match status" value="1"/>
</dbReference>
<evidence type="ECO:0000313" key="6">
    <source>
        <dbReference type="Proteomes" id="UP000005143"/>
    </source>
</evidence>
<dbReference type="PANTHER" id="PTHR43023">
    <property type="entry name" value="PROTEIN TRIGALACTOSYLDIACYLGLYCEROL 3, CHLOROPLASTIC"/>
    <property type="match status" value="1"/>
</dbReference>
<sequence length="397" mass="42358">MTLDPDRSPLARLRERLERAVRHPSSAVSRLSYARTSVAFGLVGEPSTVTALLDRNPPEIVADASAEVRIDLTREQLARFEVGELAMPQAVVTGAVAAHGPVRKYLEVDAILRGLLAACDGREPQDGHRSDPAAAGSIPFAEADADLMAIRTTGLRKAFGRNEILAGVDLAIPEGVISVILGPSGTGKSVMLQHIIGLMSPDAGDVLIRGRPLSRMSRSEVLALRREIGVMFQDGALFSAMNVYDNVAFPLRQHTDLNDREVREVVMDHLDAVGLATATHRMPNELSGGMRKRAGLARALALNPGILLCDEPDSGLDPVRTALLGDLLVEQHSQYGGTMVVVTHNVALAKRIADHMSVLWRGRVLEAGMASDVLASDSAFIQQFLAGGSVGPLGMDA</sequence>
<dbReference type="SMART" id="SM00382">
    <property type="entry name" value="AAA"/>
    <property type="match status" value="1"/>
</dbReference>
<accession>H0E5K8</accession>
<keyword evidence="3 5" id="KW-0067">ATP-binding</keyword>
<dbReference type="InterPro" id="IPR003593">
    <property type="entry name" value="AAA+_ATPase"/>
</dbReference>
<gene>
    <name evidence="5" type="ORF">PAI11_21010</name>
</gene>
<dbReference type="GO" id="GO:0016887">
    <property type="term" value="F:ATP hydrolysis activity"/>
    <property type="evidence" value="ECO:0007669"/>
    <property type="project" value="InterPro"/>
</dbReference>
<keyword evidence="1" id="KW-0813">Transport</keyword>
<dbReference type="InterPro" id="IPR003439">
    <property type="entry name" value="ABC_transporter-like_ATP-bd"/>
</dbReference>
<dbReference type="PANTHER" id="PTHR43023:SF6">
    <property type="entry name" value="INTERMEMBRANE PHOSPHOLIPID TRANSPORT SYSTEM ATP-BINDING PROTEIN MLAF"/>
    <property type="match status" value="1"/>
</dbReference>
<evidence type="ECO:0000259" key="4">
    <source>
        <dbReference type="PROSITE" id="PS50893"/>
    </source>
</evidence>
<dbReference type="SUPFAM" id="SSF52540">
    <property type="entry name" value="P-loop containing nucleoside triphosphate hydrolases"/>
    <property type="match status" value="1"/>
</dbReference>
<evidence type="ECO:0000256" key="1">
    <source>
        <dbReference type="ARBA" id="ARBA00022448"/>
    </source>
</evidence>
<reference evidence="5 6" key="1">
    <citation type="journal article" date="2013" name="Biodegradation">
        <title>Quantitative proteomic analysis of ibuprofen-degrading Patulibacter sp. strain I11.</title>
        <authorList>
            <person name="Almeida B."/>
            <person name="Kjeldal H."/>
            <person name="Lolas I."/>
            <person name="Knudsen A.D."/>
            <person name="Carvalho G."/>
            <person name="Nielsen K.L."/>
            <person name="Barreto Crespo M.T."/>
            <person name="Stensballe A."/>
            <person name="Nielsen J.L."/>
        </authorList>
    </citation>
    <scope>NUCLEOTIDE SEQUENCE [LARGE SCALE GENOMIC DNA]</scope>
    <source>
        <strain evidence="5 6">I11</strain>
    </source>
</reference>
<dbReference type="InterPro" id="IPR017871">
    <property type="entry name" value="ABC_transporter-like_CS"/>
</dbReference>
<dbReference type="PATRIC" id="fig|1097667.3.peg.2083"/>